<dbReference type="RefSeq" id="WP_190762860.1">
    <property type="nucleotide sequence ID" value="NZ_JACXLD010000002.1"/>
</dbReference>
<name>A0A927C2D1_9GAMM</name>
<dbReference type="AlphaFoldDB" id="A0A927C2D1"/>
<keyword evidence="1" id="KW-0732">Signal</keyword>
<gene>
    <name evidence="2" type="ORF">IB286_04300</name>
</gene>
<protein>
    <recommendedName>
        <fullName evidence="4">Secreted protein</fullName>
    </recommendedName>
</protein>
<evidence type="ECO:0008006" key="4">
    <source>
        <dbReference type="Google" id="ProtNLM"/>
    </source>
</evidence>
<dbReference type="EMBL" id="JACXLD010000002">
    <property type="protein sequence ID" value="MBD2858220.1"/>
    <property type="molecule type" value="Genomic_DNA"/>
</dbReference>
<feature type="signal peptide" evidence="1">
    <location>
        <begin position="1"/>
        <end position="21"/>
    </location>
</feature>
<comment type="caution">
    <text evidence="2">The sequence shown here is derived from an EMBL/GenBank/DDBJ whole genome shotgun (WGS) entry which is preliminary data.</text>
</comment>
<keyword evidence="3" id="KW-1185">Reference proteome</keyword>
<reference evidence="2" key="1">
    <citation type="submission" date="2020-09" db="EMBL/GenBank/DDBJ databases">
        <authorList>
            <person name="Yoon J.-W."/>
        </authorList>
    </citation>
    <scope>NUCLEOTIDE SEQUENCE</scope>
    <source>
        <strain evidence="2">KMU-158</strain>
    </source>
</reference>
<sequence>MSYRKMALAAFLTLSTTLSFGGESEQSGSVADRCLDWKVDSIPSDSDASSCSFYNPEKTSTRFLVRNHCSSEVSGVFTYYKTDAGQRPILSMHPFAVKPGQVVEVANPCSMSSPESIQVSQVSMNSAV</sequence>
<dbReference type="Proteomes" id="UP000610558">
    <property type="component" value="Unassembled WGS sequence"/>
</dbReference>
<evidence type="ECO:0000256" key="1">
    <source>
        <dbReference type="SAM" id="SignalP"/>
    </source>
</evidence>
<proteinExistence type="predicted"/>
<feature type="chain" id="PRO_5037227813" description="Secreted protein" evidence="1">
    <location>
        <begin position="22"/>
        <end position="128"/>
    </location>
</feature>
<evidence type="ECO:0000313" key="2">
    <source>
        <dbReference type="EMBL" id="MBD2858220.1"/>
    </source>
</evidence>
<accession>A0A927C2D1</accession>
<evidence type="ECO:0000313" key="3">
    <source>
        <dbReference type="Proteomes" id="UP000610558"/>
    </source>
</evidence>
<organism evidence="2 3">
    <name type="scientific">Spongiibacter pelagi</name>
    <dbReference type="NCBI Taxonomy" id="2760804"/>
    <lineage>
        <taxon>Bacteria</taxon>
        <taxon>Pseudomonadati</taxon>
        <taxon>Pseudomonadota</taxon>
        <taxon>Gammaproteobacteria</taxon>
        <taxon>Cellvibrionales</taxon>
        <taxon>Spongiibacteraceae</taxon>
        <taxon>Spongiibacter</taxon>
    </lineage>
</organism>